<dbReference type="STRING" id="1122192.SAMN02745673_04763"/>
<dbReference type="Proteomes" id="UP000190637">
    <property type="component" value="Unassembled WGS sequence"/>
</dbReference>
<dbReference type="EMBL" id="FUWS01000018">
    <property type="protein sequence ID" value="SKA37950.1"/>
    <property type="molecule type" value="Genomic_DNA"/>
</dbReference>
<evidence type="ECO:0000256" key="1">
    <source>
        <dbReference type="SAM" id="MobiDB-lite"/>
    </source>
</evidence>
<organism evidence="2 3">
    <name type="scientific">Marinactinospora thermotolerans DSM 45154</name>
    <dbReference type="NCBI Taxonomy" id="1122192"/>
    <lineage>
        <taxon>Bacteria</taxon>
        <taxon>Bacillati</taxon>
        <taxon>Actinomycetota</taxon>
        <taxon>Actinomycetes</taxon>
        <taxon>Streptosporangiales</taxon>
        <taxon>Nocardiopsidaceae</taxon>
        <taxon>Marinactinospora</taxon>
    </lineage>
</organism>
<protein>
    <submittedName>
        <fullName evidence="2">Uncharacterized protein</fullName>
    </submittedName>
</protein>
<dbReference type="RefSeq" id="WP_078763980.1">
    <property type="nucleotide sequence ID" value="NZ_FUWS01000018.1"/>
</dbReference>
<gene>
    <name evidence="2" type="ORF">SAMN02745673_04763</name>
</gene>
<evidence type="ECO:0000313" key="3">
    <source>
        <dbReference type="Proteomes" id="UP000190637"/>
    </source>
</evidence>
<keyword evidence="3" id="KW-1185">Reference proteome</keyword>
<feature type="compositionally biased region" description="Polar residues" evidence="1">
    <location>
        <begin position="25"/>
        <end position="35"/>
    </location>
</feature>
<sequence length="132" mass="14039">MSEHGDRLSVNYGVTAGTINGPVQNNPFGTGNVQVNHAPAGQADPIAAVRERAGRLRRDLDGLARAGDRDAAIALEDLTVLLDRLGAPQIDHRALEAAADRLYHRCAVIGTEVSAAPLRETIRAVTGNRRVD</sequence>
<evidence type="ECO:0000313" key="2">
    <source>
        <dbReference type="EMBL" id="SKA37950.1"/>
    </source>
</evidence>
<name>A0A1T4TBK0_9ACTN</name>
<dbReference type="AlphaFoldDB" id="A0A1T4TBK0"/>
<accession>A0A1T4TBK0</accession>
<proteinExistence type="predicted"/>
<feature type="region of interest" description="Disordered" evidence="1">
    <location>
        <begin position="25"/>
        <end position="44"/>
    </location>
</feature>
<reference evidence="2 3" key="1">
    <citation type="submission" date="2017-02" db="EMBL/GenBank/DDBJ databases">
        <authorList>
            <person name="Peterson S.W."/>
        </authorList>
    </citation>
    <scope>NUCLEOTIDE SEQUENCE [LARGE SCALE GENOMIC DNA]</scope>
    <source>
        <strain evidence="2 3">DSM 45154</strain>
    </source>
</reference>